<evidence type="ECO:0000313" key="7">
    <source>
        <dbReference type="EMBL" id="KJB34244.1"/>
    </source>
</evidence>
<evidence type="ECO:0000256" key="4">
    <source>
        <dbReference type="ARBA" id="ARBA00022525"/>
    </source>
</evidence>
<dbReference type="EMBL" id="CM001745">
    <property type="protein sequence ID" value="KJB34244.1"/>
    <property type="molecule type" value="Genomic_DNA"/>
</dbReference>
<comment type="subcellular location">
    <subcellularLocation>
        <location evidence="1 6">Secreted</location>
    </subcellularLocation>
</comment>
<evidence type="ECO:0000256" key="1">
    <source>
        <dbReference type="ARBA" id="ARBA00004613"/>
    </source>
</evidence>
<evidence type="ECO:0000256" key="5">
    <source>
        <dbReference type="ARBA" id="ARBA00022729"/>
    </source>
</evidence>
<name>A0A0D2RQR4_GOSRA</name>
<evidence type="ECO:0000256" key="6">
    <source>
        <dbReference type="RuleBase" id="RU367044"/>
    </source>
</evidence>
<dbReference type="OMA" id="LALCIMY"/>
<reference evidence="7 8" key="1">
    <citation type="journal article" date="2012" name="Nature">
        <title>Repeated polyploidization of Gossypium genomes and the evolution of spinnable cotton fibres.</title>
        <authorList>
            <person name="Paterson A.H."/>
            <person name="Wendel J.F."/>
            <person name="Gundlach H."/>
            <person name="Guo H."/>
            <person name="Jenkins J."/>
            <person name="Jin D."/>
            <person name="Llewellyn D."/>
            <person name="Showmaker K.C."/>
            <person name="Shu S."/>
            <person name="Udall J."/>
            <person name="Yoo M.J."/>
            <person name="Byers R."/>
            <person name="Chen W."/>
            <person name="Doron-Faigenboim A."/>
            <person name="Duke M.V."/>
            <person name="Gong L."/>
            <person name="Grimwood J."/>
            <person name="Grover C."/>
            <person name="Grupp K."/>
            <person name="Hu G."/>
            <person name="Lee T.H."/>
            <person name="Li J."/>
            <person name="Lin L."/>
            <person name="Liu T."/>
            <person name="Marler B.S."/>
            <person name="Page J.T."/>
            <person name="Roberts A.W."/>
            <person name="Romanel E."/>
            <person name="Sanders W.S."/>
            <person name="Szadkowski E."/>
            <person name="Tan X."/>
            <person name="Tang H."/>
            <person name="Xu C."/>
            <person name="Wang J."/>
            <person name="Wang Z."/>
            <person name="Zhang D."/>
            <person name="Zhang L."/>
            <person name="Ashrafi H."/>
            <person name="Bedon F."/>
            <person name="Bowers J.E."/>
            <person name="Brubaker C.L."/>
            <person name="Chee P.W."/>
            <person name="Das S."/>
            <person name="Gingle A.R."/>
            <person name="Haigler C.H."/>
            <person name="Harker D."/>
            <person name="Hoffmann L.V."/>
            <person name="Hovav R."/>
            <person name="Jones D.C."/>
            <person name="Lemke C."/>
            <person name="Mansoor S."/>
            <person name="ur Rahman M."/>
            <person name="Rainville L.N."/>
            <person name="Rambani A."/>
            <person name="Reddy U.K."/>
            <person name="Rong J.K."/>
            <person name="Saranga Y."/>
            <person name="Scheffler B.E."/>
            <person name="Scheffler J.A."/>
            <person name="Stelly D.M."/>
            <person name="Triplett B.A."/>
            <person name="Van Deynze A."/>
            <person name="Vaslin M.F."/>
            <person name="Waghmare V.N."/>
            <person name="Walford S.A."/>
            <person name="Wright R.J."/>
            <person name="Zaki E.A."/>
            <person name="Zhang T."/>
            <person name="Dennis E.S."/>
            <person name="Mayer K.F."/>
            <person name="Peterson D.G."/>
            <person name="Rokhsar D.S."/>
            <person name="Wang X."/>
            <person name="Schmutz J."/>
        </authorList>
    </citation>
    <scope>NUCLEOTIDE SEQUENCE [LARGE SCALE GENOMIC DNA]</scope>
</reference>
<dbReference type="InterPro" id="IPR010264">
    <property type="entry name" value="Self-incomp_S1"/>
</dbReference>
<keyword evidence="8" id="KW-1185">Reference proteome</keyword>
<feature type="chain" id="PRO_5025090874" description="S-protein homolog" evidence="6">
    <location>
        <begin position="25"/>
        <end position="146"/>
    </location>
</feature>
<gene>
    <name evidence="7" type="ORF">B456_006G055400</name>
</gene>
<proteinExistence type="inferred from homology"/>
<dbReference type="PANTHER" id="PTHR31232:SF164">
    <property type="entry name" value="S-PROTEIN HOMOLOG"/>
    <property type="match status" value="1"/>
</dbReference>
<dbReference type="GO" id="GO:0005576">
    <property type="term" value="C:extracellular region"/>
    <property type="evidence" value="ECO:0007669"/>
    <property type="project" value="UniProtKB-SubCell"/>
</dbReference>
<dbReference type="PANTHER" id="PTHR31232">
    <property type="match status" value="1"/>
</dbReference>
<keyword evidence="3 6" id="KW-0713">Self-incompatibility</keyword>
<dbReference type="Pfam" id="PF05938">
    <property type="entry name" value="Self-incomp_S1"/>
    <property type="match status" value="1"/>
</dbReference>
<dbReference type="GO" id="GO:0060320">
    <property type="term" value="P:rejection of self pollen"/>
    <property type="evidence" value="ECO:0007669"/>
    <property type="project" value="UniProtKB-KW"/>
</dbReference>
<evidence type="ECO:0000313" key="8">
    <source>
        <dbReference type="Proteomes" id="UP000032304"/>
    </source>
</evidence>
<accession>A0A0D2RQR4</accession>
<feature type="signal peptide" evidence="6">
    <location>
        <begin position="1"/>
        <end position="24"/>
    </location>
</feature>
<sequence>MFNLKEMLLPLTLALCIMYPLAFSISEDVLLINYHIHIINDLPLEPPTNVPSLNLHCKSKDKDLGERAMFQHQDYAWDSKINLFRTTLFFCNARWRNKKQRYFEAFRATRDEDRCLDYHFSCIWSVRYDGIYFSSDNYTWTMQYPW</sequence>
<comment type="similarity">
    <text evidence="2 6">Belongs to the plant self-incompatibility (S1) protein family.</text>
</comment>
<keyword evidence="4 6" id="KW-0964">Secreted</keyword>
<evidence type="ECO:0000256" key="2">
    <source>
        <dbReference type="ARBA" id="ARBA00005581"/>
    </source>
</evidence>
<dbReference type="AlphaFoldDB" id="A0A0D2RQR4"/>
<dbReference type="Proteomes" id="UP000032304">
    <property type="component" value="Chromosome 6"/>
</dbReference>
<dbReference type="Gramene" id="KJB34244">
    <property type="protein sequence ID" value="KJB34244"/>
    <property type="gene ID" value="B456_006G055400"/>
</dbReference>
<keyword evidence="5 6" id="KW-0732">Signal</keyword>
<protein>
    <recommendedName>
        <fullName evidence="6">S-protein homolog</fullName>
    </recommendedName>
</protein>
<dbReference type="eggNOG" id="ENOG502STNF">
    <property type="taxonomic scope" value="Eukaryota"/>
</dbReference>
<evidence type="ECO:0000256" key="3">
    <source>
        <dbReference type="ARBA" id="ARBA00022471"/>
    </source>
</evidence>
<organism evidence="7 8">
    <name type="scientific">Gossypium raimondii</name>
    <name type="common">Peruvian cotton</name>
    <name type="synonym">Gossypium klotzschianum subsp. raimondii</name>
    <dbReference type="NCBI Taxonomy" id="29730"/>
    <lineage>
        <taxon>Eukaryota</taxon>
        <taxon>Viridiplantae</taxon>
        <taxon>Streptophyta</taxon>
        <taxon>Embryophyta</taxon>
        <taxon>Tracheophyta</taxon>
        <taxon>Spermatophyta</taxon>
        <taxon>Magnoliopsida</taxon>
        <taxon>eudicotyledons</taxon>
        <taxon>Gunneridae</taxon>
        <taxon>Pentapetalae</taxon>
        <taxon>rosids</taxon>
        <taxon>malvids</taxon>
        <taxon>Malvales</taxon>
        <taxon>Malvaceae</taxon>
        <taxon>Malvoideae</taxon>
        <taxon>Gossypium</taxon>
    </lineage>
</organism>